<protein>
    <recommendedName>
        <fullName evidence="3">WYL domain-containing protein</fullName>
    </recommendedName>
</protein>
<keyword evidence="2" id="KW-1185">Reference proteome</keyword>
<proteinExistence type="predicted"/>
<dbReference type="OrthoDB" id="2991134at2"/>
<sequence length="71" mass="8291">MIRELRRYLSTGQLCEIIYLDQTDRISQRQVKLMSIKGDQVTAYCYTRRAIRSFYIANVLAVGPVTFKKEA</sequence>
<name>A0A419SNY6_9BACL</name>
<dbReference type="Proteomes" id="UP000284219">
    <property type="component" value="Unassembled WGS sequence"/>
</dbReference>
<evidence type="ECO:0000313" key="1">
    <source>
        <dbReference type="EMBL" id="RKD26014.1"/>
    </source>
</evidence>
<reference evidence="1 2" key="1">
    <citation type="submission" date="2016-08" db="EMBL/GenBank/DDBJ databases">
        <title>Novel Firmicute Genomes.</title>
        <authorList>
            <person name="Poppleton D.I."/>
            <person name="Gribaldo S."/>
        </authorList>
    </citation>
    <scope>NUCLEOTIDE SEQUENCE [LARGE SCALE GENOMIC DNA]</scope>
    <source>
        <strain evidence="1 2">RAOx-1</strain>
    </source>
</reference>
<evidence type="ECO:0000313" key="2">
    <source>
        <dbReference type="Proteomes" id="UP000284219"/>
    </source>
</evidence>
<gene>
    <name evidence="1" type="ORF">BEP19_03565</name>
</gene>
<comment type="caution">
    <text evidence="1">The sequence shown here is derived from an EMBL/GenBank/DDBJ whole genome shotgun (WGS) entry which is preliminary data.</text>
</comment>
<accession>A0A419SNY6</accession>
<dbReference type="RefSeq" id="WP_120188694.1">
    <property type="nucleotide sequence ID" value="NZ_MCHY01000006.1"/>
</dbReference>
<dbReference type="AlphaFoldDB" id="A0A419SNY6"/>
<evidence type="ECO:0008006" key="3">
    <source>
        <dbReference type="Google" id="ProtNLM"/>
    </source>
</evidence>
<organism evidence="1 2">
    <name type="scientific">Ammoniphilus oxalaticus</name>
    <dbReference type="NCBI Taxonomy" id="66863"/>
    <lineage>
        <taxon>Bacteria</taxon>
        <taxon>Bacillati</taxon>
        <taxon>Bacillota</taxon>
        <taxon>Bacilli</taxon>
        <taxon>Bacillales</taxon>
        <taxon>Paenibacillaceae</taxon>
        <taxon>Aneurinibacillus group</taxon>
        <taxon>Ammoniphilus</taxon>
    </lineage>
</organism>
<dbReference type="EMBL" id="MCHY01000006">
    <property type="protein sequence ID" value="RKD26014.1"/>
    <property type="molecule type" value="Genomic_DNA"/>
</dbReference>